<proteinExistence type="predicted"/>
<dbReference type="RefSeq" id="WP_181752600.1">
    <property type="nucleotide sequence ID" value="NZ_JACEIQ010000014.1"/>
</dbReference>
<dbReference type="InterPro" id="IPR008930">
    <property type="entry name" value="Terpenoid_cyclase/PrenylTrfase"/>
</dbReference>
<dbReference type="SUPFAM" id="SSF48239">
    <property type="entry name" value="Terpenoid cyclases/Protein prenyltransferases"/>
    <property type="match status" value="1"/>
</dbReference>
<accession>A0A7W1WT07</accession>
<organism evidence="1 2">
    <name type="scientific">Paenactinomyces guangxiensis</name>
    <dbReference type="NCBI Taxonomy" id="1490290"/>
    <lineage>
        <taxon>Bacteria</taxon>
        <taxon>Bacillati</taxon>
        <taxon>Bacillota</taxon>
        <taxon>Bacilli</taxon>
        <taxon>Bacillales</taxon>
        <taxon>Thermoactinomycetaceae</taxon>
        <taxon>Paenactinomyces</taxon>
    </lineage>
</organism>
<dbReference type="Gene3D" id="1.50.10.20">
    <property type="match status" value="1"/>
</dbReference>
<evidence type="ECO:0000313" key="1">
    <source>
        <dbReference type="EMBL" id="MBA4495296.1"/>
    </source>
</evidence>
<sequence>MKKLGQKQFESAKRFMKEKAREIDRVQFDYYFEQVPQERVIEELMKFQNANGGFGHALEPDFRLKKSSPMATAMAYQWYIKPLQIPPDHPVVQRSIRYLLDTYNLEEGRWKAVSKEVNQFPHAPWLHFDELNNKPL</sequence>
<protein>
    <submittedName>
        <fullName evidence="1">Uncharacterized protein</fullName>
    </submittedName>
</protein>
<reference evidence="1 2" key="1">
    <citation type="submission" date="2020-07" db="EMBL/GenBank/DDBJ databases">
        <authorList>
            <person name="Feng H."/>
        </authorList>
    </citation>
    <scope>NUCLEOTIDE SEQUENCE [LARGE SCALE GENOMIC DNA]</scope>
    <source>
        <strain evidence="2">s-10</strain>
    </source>
</reference>
<name>A0A7W1WT07_9BACL</name>
<comment type="caution">
    <text evidence="1">The sequence shown here is derived from an EMBL/GenBank/DDBJ whole genome shotgun (WGS) entry which is preliminary data.</text>
</comment>
<dbReference type="AlphaFoldDB" id="A0A7W1WT07"/>
<dbReference type="EMBL" id="JACEIQ010000014">
    <property type="protein sequence ID" value="MBA4495296.1"/>
    <property type="molecule type" value="Genomic_DNA"/>
</dbReference>
<keyword evidence="2" id="KW-1185">Reference proteome</keyword>
<evidence type="ECO:0000313" key="2">
    <source>
        <dbReference type="Proteomes" id="UP000535491"/>
    </source>
</evidence>
<dbReference type="Proteomes" id="UP000535491">
    <property type="component" value="Unassembled WGS sequence"/>
</dbReference>
<gene>
    <name evidence="1" type="ORF">H1191_13370</name>
</gene>